<name>A0ABQ8F3V3_9FUNG</name>
<evidence type="ECO:0000256" key="5">
    <source>
        <dbReference type="SAM" id="MobiDB-lite"/>
    </source>
</evidence>
<dbReference type="InterPro" id="IPR023313">
    <property type="entry name" value="UBQ-conjugating_AS"/>
</dbReference>
<keyword evidence="4" id="KW-0067">ATP-binding</keyword>
<evidence type="ECO:0000256" key="2">
    <source>
        <dbReference type="ARBA" id="ARBA00022786"/>
    </source>
</evidence>
<comment type="caution">
    <text evidence="7">The sequence shown here is derived from an EMBL/GenBank/DDBJ whole genome shotgun (WGS) entry which is preliminary data.</text>
</comment>
<feature type="domain" description="UBC core" evidence="6">
    <location>
        <begin position="4"/>
        <end position="163"/>
    </location>
</feature>
<dbReference type="InterPro" id="IPR000608">
    <property type="entry name" value="UBC"/>
</dbReference>
<organism evidence="7 8">
    <name type="scientific">Batrachochytrium salamandrivorans</name>
    <dbReference type="NCBI Taxonomy" id="1357716"/>
    <lineage>
        <taxon>Eukaryota</taxon>
        <taxon>Fungi</taxon>
        <taxon>Fungi incertae sedis</taxon>
        <taxon>Chytridiomycota</taxon>
        <taxon>Chytridiomycota incertae sedis</taxon>
        <taxon>Chytridiomycetes</taxon>
        <taxon>Rhizophydiales</taxon>
        <taxon>Rhizophydiales incertae sedis</taxon>
        <taxon>Batrachochytrium</taxon>
    </lineage>
</organism>
<gene>
    <name evidence="7" type="ORF">BASA50_009607</name>
</gene>
<keyword evidence="8" id="KW-1185">Reference proteome</keyword>
<dbReference type="SUPFAM" id="SSF54495">
    <property type="entry name" value="UBC-like"/>
    <property type="match status" value="1"/>
</dbReference>
<dbReference type="InterPro" id="IPR016135">
    <property type="entry name" value="UBQ-conjugating_enzyme/RWD"/>
</dbReference>
<feature type="compositionally biased region" description="Acidic residues" evidence="5">
    <location>
        <begin position="188"/>
        <end position="212"/>
    </location>
</feature>
<accession>A0ABQ8F3V3</accession>
<dbReference type="Pfam" id="PF00179">
    <property type="entry name" value="UQ_con"/>
    <property type="match status" value="1"/>
</dbReference>
<comment type="similarity">
    <text evidence="4">Belongs to the ubiquitin-conjugating enzyme family.</text>
</comment>
<reference evidence="7 8" key="1">
    <citation type="submission" date="2021-02" db="EMBL/GenBank/DDBJ databases">
        <title>Variation within the Batrachochytrium salamandrivorans European outbreak.</title>
        <authorList>
            <person name="Kelly M."/>
            <person name="Pasmans F."/>
            <person name="Shea T.P."/>
            <person name="Munoz J.F."/>
            <person name="Carranza S."/>
            <person name="Cuomo C.A."/>
            <person name="Martel A."/>
        </authorList>
    </citation>
    <scope>NUCLEOTIDE SEQUENCE [LARGE SCALE GENOMIC DNA]</scope>
    <source>
        <strain evidence="7 8">AMFP18/2</strain>
    </source>
</reference>
<evidence type="ECO:0000256" key="3">
    <source>
        <dbReference type="PROSITE-ProRule" id="PRU10133"/>
    </source>
</evidence>
<evidence type="ECO:0000259" key="6">
    <source>
        <dbReference type="PROSITE" id="PS50127"/>
    </source>
</evidence>
<keyword evidence="1" id="KW-0808">Transferase</keyword>
<dbReference type="EMBL" id="JAFCIX010000437">
    <property type="protein sequence ID" value="KAH6590121.1"/>
    <property type="molecule type" value="Genomic_DNA"/>
</dbReference>
<feature type="region of interest" description="Disordered" evidence="5">
    <location>
        <begin position="181"/>
        <end position="212"/>
    </location>
</feature>
<protein>
    <recommendedName>
        <fullName evidence="6">UBC core domain-containing protein</fullName>
    </recommendedName>
</protein>
<keyword evidence="2 4" id="KW-0833">Ubl conjugation pathway</keyword>
<feature type="active site" description="Glycyl thioester intermediate" evidence="3">
    <location>
        <position position="88"/>
    </location>
</feature>
<evidence type="ECO:0000256" key="1">
    <source>
        <dbReference type="ARBA" id="ARBA00022679"/>
    </source>
</evidence>
<evidence type="ECO:0000313" key="8">
    <source>
        <dbReference type="Proteomes" id="UP001648503"/>
    </source>
</evidence>
<evidence type="ECO:0000256" key="4">
    <source>
        <dbReference type="RuleBase" id="RU362109"/>
    </source>
</evidence>
<dbReference type="InterPro" id="IPR050113">
    <property type="entry name" value="Ub_conjugating_enzyme"/>
</dbReference>
<dbReference type="PROSITE" id="PS50127">
    <property type="entry name" value="UBC_2"/>
    <property type="match status" value="1"/>
</dbReference>
<dbReference type="SMART" id="SM00212">
    <property type="entry name" value="UBCc"/>
    <property type="match status" value="1"/>
</dbReference>
<proteinExistence type="inferred from homology"/>
<dbReference type="Gene3D" id="3.10.110.10">
    <property type="entry name" value="Ubiquitin Conjugating Enzyme"/>
    <property type="match status" value="1"/>
</dbReference>
<dbReference type="Proteomes" id="UP001648503">
    <property type="component" value="Unassembled WGS sequence"/>
</dbReference>
<evidence type="ECO:0000313" key="7">
    <source>
        <dbReference type="EMBL" id="KAH6590121.1"/>
    </source>
</evidence>
<dbReference type="PROSITE" id="PS00183">
    <property type="entry name" value="UBC_1"/>
    <property type="match status" value="1"/>
</dbReference>
<dbReference type="PANTHER" id="PTHR24067">
    <property type="entry name" value="UBIQUITIN-CONJUGATING ENZYME E2"/>
    <property type="match status" value="1"/>
</dbReference>
<keyword evidence="4" id="KW-0547">Nucleotide-binding</keyword>
<sequence length="212" mass="24052">MSSSAAATLQRQFRELSRSSIPGFNINLKDDDIFTWEIGVIGPPKTLYEGGYFVSTMCFPQDYPFNPPTFKFNTAFYHPNVYSDGRICISILHSPGDDPLSGEKAEERWNPTQTVESILLSVVSLLNDPNCSSPANVDAGIMYRQDREQYDKIILAQALASRKDIPAEYVLPTSVESYLYKAPQVTPTDDEDFWYDEDQDFDDDEDEDEDDI</sequence>